<evidence type="ECO:0000256" key="4">
    <source>
        <dbReference type="ARBA" id="ARBA00023004"/>
    </source>
</evidence>
<dbReference type="UniPathway" id="UPA00079"/>
<evidence type="ECO:0000256" key="8">
    <source>
        <dbReference type="PIRSR" id="PIRSR004762-2"/>
    </source>
</evidence>
<dbReference type="InterPro" id="IPR020050">
    <property type="entry name" value="FO_synthase_su2"/>
</dbReference>
<accession>A0A4R1GD80</accession>
<proteinExistence type="inferred from homology"/>
<comment type="pathway">
    <text evidence="6">Quinol/quinone metabolism; menaquinone biosynthesis.</text>
</comment>
<dbReference type="Gene3D" id="3.20.20.70">
    <property type="entry name" value="Aldolase class I"/>
    <property type="match status" value="1"/>
</dbReference>
<dbReference type="InterPro" id="IPR058240">
    <property type="entry name" value="rSAM_sf"/>
</dbReference>
<evidence type="ECO:0000256" key="6">
    <source>
        <dbReference type="HAMAP-Rule" id="MF_00993"/>
    </source>
</evidence>
<dbReference type="GO" id="GO:0009234">
    <property type="term" value="P:menaquinone biosynthetic process"/>
    <property type="evidence" value="ECO:0007669"/>
    <property type="project" value="UniProtKB-UniRule"/>
</dbReference>
<evidence type="ECO:0000313" key="10">
    <source>
        <dbReference type="EMBL" id="TCK06257.1"/>
    </source>
</evidence>
<keyword evidence="11" id="KW-1185">Reference proteome</keyword>
<dbReference type="NCBIfam" id="TIGR00423">
    <property type="entry name" value="CofH family radical SAM protein"/>
    <property type="match status" value="1"/>
</dbReference>
<evidence type="ECO:0000256" key="5">
    <source>
        <dbReference type="ARBA" id="ARBA00023014"/>
    </source>
</evidence>
<sequence length="370" mass="41957">MELALNELLEWKLVEDKSLIPIAEKVLSGERLSFEDGVKLFETGDILTLGRLADYVNKKKNGNLVYFVVNRHVNLTNICVGSCKFCAFRKRKGEDGAYALSVEEVLRKIEEFEGVSEIHIVSGLHPDWDYSYYVNLIKEIKENFPHVHVQAFTAEEVDYLCRISGKSVEEVLMDLIEAGLGSLPGGGAEIFNEKLREKLCPEKLSAERYLEIHKTAHRLGLKTNASILYGHVETYSDRVDHLLRLRELQDETGGFQAFISFAYHPLNTELGGNFTTGFDDLKMLAVARLLLDNFRHIRAFWIMLGEKLAQVSLHFGVNDLDGTVVEESITRSAGAKEGSFMPKERLIRLIKESGKIPVERDTVYNVLRVY</sequence>
<dbReference type="InterPro" id="IPR034405">
    <property type="entry name" value="F420"/>
</dbReference>
<dbReference type="SFLD" id="SFLDG01389">
    <property type="entry name" value="menaquinone_synthsis_involved"/>
    <property type="match status" value="1"/>
</dbReference>
<protein>
    <recommendedName>
        <fullName evidence="6">Aminodeoxyfutalosine synthase</fullName>
        <shortName evidence="6">AFL synthase</shortName>
        <shortName evidence="6">Aminofutalosine synthase</shortName>
        <ecNumber evidence="6">2.5.1.120</ecNumber>
    </recommendedName>
    <alternativeName>
        <fullName evidence="6">Menaquinone biosynthetic enzyme MqnE</fullName>
    </alternativeName>
</protein>
<dbReference type="PROSITE" id="PS51918">
    <property type="entry name" value="RADICAL_SAM"/>
    <property type="match status" value="1"/>
</dbReference>
<dbReference type="PANTHER" id="PTHR43076">
    <property type="entry name" value="FO SYNTHASE (COFH)"/>
    <property type="match status" value="1"/>
</dbReference>
<dbReference type="SFLD" id="SFLDS00029">
    <property type="entry name" value="Radical_SAM"/>
    <property type="match status" value="1"/>
</dbReference>
<keyword evidence="3 6" id="KW-0479">Metal-binding</keyword>
<comment type="function">
    <text evidence="6">Radical SAM enzyme that catalyzes the addition of the adenosyl radical to the double bond of 3-[(1-carboxyvinyl)oxy]benzoate, leading to aminodeoxyfutalosine (AFL), a key intermediate in the formation of menaquinone (MK, vitamin K2) from chorismate.</text>
</comment>
<dbReference type="HAMAP" id="MF_00993">
    <property type="entry name" value="MqnE"/>
    <property type="match status" value="1"/>
</dbReference>
<keyword evidence="6" id="KW-0808">Transferase</keyword>
<dbReference type="Pfam" id="PF04055">
    <property type="entry name" value="Radical_SAM"/>
    <property type="match status" value="1"/>
</dbReference>
<dbReference type="InterPro" id="IPR045567">
    <property type="entry name" value="CofH/MnqC-like_C"/>
</dbReference>
<keyword evidence="6" id="KW-0474">Menaquinone biosynthesis</keyword>
<dbReference type="CDD" id="cd01335">
    <property type="entry name" value="Radical_SAM"/>
    <property type="match status" value="1"/>
</dbReference>
<dbReference type="GO" id="GO:0102573">
    <property type="term" value="F:aminodeoxyfutalosine synthase activity"/>
    <property type="evidence" value="ECO:0007669"/>
    <property type="project" value="UniProtKB-EC"/>
</dbReference>
<dbReference type="Proteomes" id="UP000295777">
    <property type="component" value="Unassembled WGS sequence"/>
</dbReference>
<dbReference type="InterPro" id="IPR013785">
    <property type="entry name" value="Aldolase_TIM"/>
</dbReference>
<dbReference type="RefSeq" id="WP_132524630.1">
    <property type="nucleotide sequence ID" value="NZ_SMFV01000001.1"/>
</dbReference>
<dbReference type="InterPro" id="IPR006638">
    <property type="entry name" value="Elp3/MiaA/NifB-like_rSAM"/>
</dbReference>
<dbReference type="SUPFAM" id="SSF102114">
    <property type="entry name" value="Radical SAM enzymes"/>
    <property type="match status" value="1"/>
</dbReference>
<feature type="binding site" evidence="6 7">
    <location>
        <position position="79"/>
    </location>
    <ligand>
        <name>[4Fe-4S] cluster</name>
        <dbReference type="ChEBI" id="CHEBI:49883"/>
        <note>4Fe-4S-S-AdoMet</note>
    </ligand>
</feature>
<dbReference type="AlphaFoldDB" id="A0A4R1GD80"/>
<dbReference type="GO" id="GO:0005506">
    <property type="term" value="F:iron ion binding"/>
    <property type="evidence" value="ECO:0007669"/>
    <property type="project" value="UniProtKB-UniRule"/>
</dbReference>
<organism evidence="10 11">
    <name type="scientific">Phorcysia thermohydrogeniphila</name>
    <dbReference type="NCBI Taxonomy" id="936138"/>
    <lineage>
        <taxon>Bacteria</taxon>
        <taxon>Pseudomonadati</taxon>
        <taxon>Aquificota</taxon>
        <taxon>Aquificia</taxon>
        <taxon>Desulfurobacteriales</taxon>
        <taxon>Desulfurobacteriaceae</taxon>
        <taxon>Phorcysia</taxon>
    </lineage>
</organism>
<evidence type="ECO:0000256" key="3">
    <source>
        <dbReference type="ARBA" id="ARBA00022723"/>
    </source>
</evidence>
<comment type="catalytic activity">
    <reaction evidence="6">
        <text>3-[(1-carboxyvinyl)-oxy]benzoate + S-adenosyl-L-methionine + H2O = 6-amino-6-deoxyfutalosine + hydrogencarbonate + L-methionine + H(+)</text>
        <dbReference type="Rhea" id="RHEA:33075"/>
        <dbReference type="ChEBI" id="CHEBI:15377"/>
        <dbReference type="ChEBI" id="CHEBI:15378"/>
        <dbReference type="ChEBI" id="CHEBI:17544"/>
        <dbReference type="ChEBI" id="CHEBI:57844"/>
        <dbReference type="ChEBI" id="CHEBI:59789"/>
        <dbReference type="ChEBI" id="CHEBI:64286"/>
        <dbReference type="ChEBI" id="CHEBI:76981"/>
        <dbReference type="EC" id="2.5.1.120"/>
    </reaction>
</comment>
<feature type="binding site" evidence="6 7">
    <location>
        <position position="83"/>
    </location>
    <ligand>
        <name>[4Fe-4S] cluster</name>
        <dbReference type="ChEBI" id="CHEBI:49883"/>
        <note>4Fe-4S-S-AdoMet</note>
    </ligand>
</feature>
<dbReference type="InterPro" id="IPR007197">
    <property type="entry name" value="rSAM"/>
</dbReference>
<comment type="caution">
    <text evidence="10">The sequence shown here is derived from an EMBL/GenBank/DDBJ whole genome shotgun (WGS) entry which is preliminary data.</text>
</comment>
<dbReference type="NCBIfam" id="TIGR03700">
    <property type="entry name" value="mena_SCO4494"/>
    <property type="match status" value="1"/>
</dbReference>
<reference evidence="10 11" key="1">
    <citation type="submission" date="2019-03" db="EMBL/GenBank/DDBJ databases">
        <title>Genomic Encyclopedia of Archaeal and Bacterial Type Strains, Phase II (KMG-II): from individual species to whole genera.</title>
        <authorList>
            <person name="Goeker M."/>
        </authorList>
    </citation>
    <scope>NUCLEOTIDE SEQUENCE [LARGE SCALE GENOMIC DNA]</scope>
    <source>
        <strain evidence="10 11">DSM 24425</strain>
    </source>
</reference>
<dbReference type="EMBL" id="SMFV01000001">
    <property type="protein sequence ID" value="TCK06257.1"/>
    <property type="molecule type" value="Genomic_DNA"/>
</dbReference>
<feature type="binding site" evidence="8">
    <location>
        <position position="85"/>
    </location>
    <ligand>
        <name>S-adenosyl-L-methionine</name>
        <dbReference type="ChEBI" id="CHEBI:59789"/>
    </ligand>
</feature>
<feature type="domain" description="Radical SAM core" evidence="9">
    <location>
        <begin position="65"/>
        <end position="295"/>
    </location>
</feature>
<feature type="binding site" evidence="6 7">
    <location>
        <position position="86"/>
    </location>
    <ligand>
        <name>[4Fe-4S] cluster</name>
        <dbReference type="ChEBI" id="CHEBI:49883"/>
        <note>4Fe-4S-S-AdoMet</note>
    </ligand>
</feature>
<dbReference type="SFLD" id="SFLDF00343">
    <property type="entry name" value="aminofutalosine_synthase_(mqnE"/>
    <property type="match status" value="1"/>
</dbReference>
<gene>
    <name evidence="6" type="primary">mqnE</name>
    <name evidence="10" type="ORF">CLV27_0058</name>
</gene>
<keyword evidence="2 6" id="KW-0949">S-adenosyl-L-methionine</keyword>
<evidence type="ECO:0000256" key="2">
    <source>
        <dbReference type="ARBA" id="ARBA00022691"/>
    </source>
</evidence>
<comment type="similarity">
    <text evidence="6">Belongs to the radical SAM superfamily. MqnE family.</text>
</comment>
<name>A0A4R1GD80_9BACT</name>
<dbReference type="SFLD" id="SFLDF00342">
    <property type="entry name" value="cyclic_dehypoxanthine_futalosi"/>
    <property type="match status" value="1"/>
</dbReference>
<dbReference type="PANTHER" id="PTHR43076:SF7">
    <property type="entry name" value="AMINODEOXYFUTALOSINE SYNTHASE"/>
    <property type="match status" value="1"/>
</dbReference>
<dbReference type="SMART" id="SM00729">
    <property type="entry name" value="Elp3"/>
    <property type="match status" value="1"/>
</dbReference>
<dbReference type="OrthoDB" id="9802027at2"/>
<feature type="binding site" evidence="8">
    <location>
        <position position="189"/>
    </location>
    <ligand>
        <name>S-adenosyl-L-methionine</name>
        <dbReference type="ChEBI" id="CHEBI:59789"/>
    </ligand>
</feature>
<keyword evidence="5 6" id="KW-0411">Iron-sulfur</keyword>
<keyword evidence="1 6" id="KW-0004">4Fe-4S</keyword>
<evidence type="ECO:0000313" key="11">
    <source>
        <dbReference type="Proteomes" id="UP000295777"/>
    </source>
</evidence>
<dbReference type="GO" id="GO:0044689">
    <property type="term" value="F:7,8-didemethyl-8-hydroxy-5-deazariboflavin synthase activity"/>
    <property type="evidence" value="ECO:0007669"/>
    <property type="project" value="TreeGrafter"/>
</dbReference>
<keyword evidence="4 6" id="KW-0408">Iron</keyword>
<evidence type="ECO:0000256" key="1">
    <source>
        <dbReference type="ARBA" id="ARBA00022485"/>
    </source>
</evidence>
<dbReference type="SFLD" id="SFLDG01064">
    <property type="entry name" value="F420__menaquinone_cofactor_bio"/>
    <property type="match status" value="1"/>
</dbReference>
<dbReference type="Pfam" id="PF19288">
    <property type="entry name" value="CofH_C"/>
    <property type="match status" value="1"/>
</dbReference>
<dbReference type="InterPro" id="IPR022432">
    <property type="entry name" value="MqnE"/>
</dbReference>
<evidence type="ECO:0000259" key="9">
    <source>
        <dbReference type="PROSITE" id="PS51918"/>
    </source>
</evidence>
<dbReference type="PIRSF" id="PIRSF004762">
    <property type="entry name" value="CHP00423"/>
    <property type="match status" value="1"/>
</dbReference>
<dbReference type="GO" id="GO:0051539">
    <property type="term" value="F:4 iron, 4 sulfur cluster binding"/>
    <property type="evidence" value="ECO:0007669"/>
    <property type="project" value="UniProtKB-KW"/>
</dbReference>
<comment type="cofactor">
    <cofactor evidence="6 7">
        <name>[4Fe-4S] cluster</name>
        <dbReference type="ChEBI" id="CHEBI:49883"/>
    </cofactor>
    <text evidence="6 7">Binds 1 [4Fe-4S] cluster. The cluster is coordinated with 3 cysteines and an exchangeable S-adenosyl-L-methionine.</text>
</comment>
<dbReference type="EC" id="2.5.1.120" evidence="6"/>
<evidence type="ECO:0000256" key="7">
    <source>
        <dbReference type="PIRSR" id="PIRSR004762-1"/>
    </source>
</evidence>